<evidence type="ECO:0000313" key="3">
    <source>
        <dbReference type="Proteomes" id="UP000321787"/>
    </source>
</evidence>
<keyword evidence="1" id="KW-1133">Transmembrane helix</keyword>
<keyword evidence="1" id="KW-0472">Membrane</keyword>
<dbReference type="InterPro" id="IPR021438">
    <property type="entry name" value="DUF3087"/>
</dbReference>
<comment type="caution">
    <text evidence="2">The sequence shown here is derived from an EMBL/GenBank/DDBJ whole genome shotgun (WGS) entry which is preliminary data.</text>
</comment>
<sequence length="174" mass="19934">MKIQNIDKDTYRKKTNLVMVSFVALLAALAILFGSILIAFFGFEGVTESGSTGNFHLNVLGVILSLIATSFIMNKVKTYSYFDDIMYVWKLKQLHHRIYRKLAAIKTKAEQNDHDSLLILAFYYTTQKQVFILDNNTLTITSVQKSINELYEKAAKINFGIDLNDFNIDLLNKY</sequence>
<evidence type="ECO:0000256" key="1">
    <source>
        <dbReference type="SAM" id="Phobius"/>
    </source>
</evidence>
<proteinExistence type="predicted"/>
<feature type="transmembrane region" description="Helical" evidence="1">
    <location>
        <begin position="20"/>
        <end position="43"/>
    </location>
</feature>
<dbReference type="Pfam" id="PF11286">
    <property type="entry name" value="DUF3087"/>
    <property type="match status" value="1"/>
</dbReference>
<dbReference type="EMBL" id="BJTZ01000017">
    <property type="protein sequence ID" value="GEK14591.1"/>
    <property type="molecule type" value="Genomic_DNA"/>
</dbReference>
<evidence type="ECO:0000313" key="2">
    <source>
        <dbReference type="EMBL" id="GEK14591.1"/>
    </source>
</evidence>
<organism evidence="2 3">
    <name type="scientific">Aliivibrio fischeri</name>
    <name type="common">Vibrio fischeri</name>
    <dbReference type="NCBI Taxonomy" id="668"/>
    <lineage>
        <taxon>Bacteria</taxon>
        <taxon>Pseudomonadati</taxon>
        <taxon>Pseudomonadota</taxon>
        <taxon>Gammaproteobacteria</taxon>
        <taxon>Vibrionales</taxon>
        <taxon>Vibrionaceae</taxon>
        <taxon>Aliivibrio</taxon>
    </lineage>
</organism>
<gene>
    <name evidence="2" type="ORF">AFI02nite_26270</name>
</gene>
<dbReference type="AlphaFoldDB" id="A0A510UMD7"/>
<reference evidence="2 3" key="1">
    <citation type="submission" date="2019-07" db="EMBL/GenBank/DDBJ databases">
        <title>Whole genome shotgun sequence of Aliivibrio fischeri NBRC 101058.</title>
        <authorList>
            <person name="Hosoyama A."/>
            <person name="Uohara A."/>
            <person name="Ohji S."/>
            <person name="Ichikawa N."/>
        </authorList>
    </citation>
    <scope>NUCLEOTIDE SEQUENCE [LARGE SCALE GENOMIC DNA]</scope>
    <source>
        <strain evidence="2 3">NBRC 101058</strain>
    </source>
</reference>
<keyword evidence="1" id="KW-0812">Transmembrane</keyword>
<accession>A0A510UMD7</accession>
<protein>
    <submittedName>
        <fullName evidence="2">Medium chain reductase/dehydrogenase</fullName>
    </submittedName>
</protein>
<feature type="transmembrane region" description="Helical" evidence="1">
    <location>
        <begin position="55"/>
        <end position="73"/>
    </location>
</feature>
<dbReference type="RefSeq" id="WP_146864956.1">
    <property type="nucleotide sequence ID" value="NZ_BJTZ01000017.1"/>
</dbReference>
<name>A0A510UMD7_ALIFS</name>
<dbReference type="Proteomes" id="UP000321787">
    <property type="component" value="Unassembled WGS sequence"/>
</dbReference>